<feature type="compositionally biased region" description="Basic residues" evidence="1">
    <location>
        <begin position="251"/>
        <end position="265"/>
    </location>
</feature>
<evidence type="ECO:0000313" key="2">
    <source>
        <dbReference type="EMBL" id="EUR72351.1"/>
    </source>
</evidence>
<dbReference type="OrthoDB" id="360784at2759"/>
<accession>W7FMT2</accession>
<dbReference type="SUPFAM" id="SSF55961">
    <property type="entry name" value="Bet v1-like"/>
    <property type="match status" value="1"/>
</dbReference>
<feature type="compositionally biased region" description="Basic and acidic residues" evidence="1">
    <location>
        <begin position="145"/>
        <end position="154"/>
    </location>
</feature>
<organism evidence="2 3">
    <name type="scientific">Plasmodium falciparum (isolate 7G8)</name>
    <dbReference type="NCBI Taxonomy" id="57266"/>
    <lineage>
        <taxon>Eukaryota</taxon>
        <taxon>Sar</taxon>
        <taxon>Alveolata</taxon>
        <taxon>Apicomplexa</taxon>
        <taxon>Aconoidasida</taxon>
        <taxon>Haemosporida</taxon>
        <taxon>Plasmodiidae</taxon>
        <taxon>Plasmodium</taxon>
        <taxon>Plasmodium (Laverania)</taxon>
    </lineage>
</organism>
<reference evidence="2 3" key="2">
    <citation type="submission" date="2013-02" db="EMBL/GenBank/DDBJ databases">
        <title>The Genome Sequence of Plasmodium falciparum 7G8.</title>
        <authorList>
            <consortium name="The Broad Institute Genome Sequencing Platform"/>
            <consortium name="The Broad Institute Genome Sequencing Center for Infectious Disease"/>
            <person name="Neafsey D."/>
            <person name="Cheeseman I."/>
            <person name="Volkman S."/>
            <person name="Adams J."/>
            <person name="Walker B."/>
            <person name="Young S.K."/>
            <person name="Zeng Q."/>
            <person name="Gargeya S."/>
            <person name="Fitzgerald M."/>
            <person name="Haas B."/>
            <person name="Abouelleil A."/>
            <person name="Alvarado L."/>
            <person name="Arachchi H.M."/>
            <person name="Berlin A.M."/>
            <person name="Chapman S.B."/>
            <person name="Dewar J."/>
            <person name="Goldberg J."/>
            <person name="Griggs A."/>
            <person name="Gujja S."/>
            <person name="Hansen M."/>
            <person name="Howarth C."/>
            <person name="Imamovic A."/>
            <person name="Larimer J."/>
            <person name="McCowan C."/>
            <person name="Murphy C."/>
            <person name="Neiman D."/>
            <person name="Pearson M."/>
            <person name="Priest M."/>
            <person name="Roberts A."/>
            <person name="Saif S."/>
            <person name="Shea T."/>
            <person name="Sisk P."/>
            <person name="Sykes S."/>
            <person name="Wortman J."/>
            <person name="Nusbaum C."/>
            <person name="Birren B."/>
        </authorList>
    </citation>
    <scope>NUCLEOTIDE SEQUENCE [LARGE SCALE GENOMIC DNA]</scope>
    <source>
        <strain evidence="2 3">7G8</strain>
    </source>
</reference>
<feature type="compositionally biased region" description="Low complexity" evidence="1">
    <location>
        <begin position="194"/>
        <end position="250"/>
    </location>
</feature>
<dbReference type="VEuPathDB" id="PlasmoDB:Pf7G8_090016100"/>
<dbReference type="AlphaFoldDB" id="W7FMT2"/>
<feature type="region of interest" description="Disordered" evidence="1">
    <location>
        <begin position="779"/>
        <end position="810"/>
    </location>
</feature>
<evidence type="ECO:0000256" key="1">
    <source>
        <dbReference type="SAM" id="MobiDB-lite"/>
    </source>
</evidence>
<sequence>MSCVLKKITVSEENICCYTGEEEILEKEKKKNARDLLVESKKEKNKKIEQKKQLPLREKLPTYFSQNSSNSLKNSNFDKKQFCESGTKYLIKYKIYNLIKNQFYQVDVHHASVSPSLDKKKLNSTKNIIREKNKQTNKKKKKLPKIPEKKKKDFLINIATNFRKNKPKKNSENSNKKKKKKNYTNQQAKKDKSNNNIINNSNSNINNNSNSNSNSNSNNNNNYYYYYYNNKNKNKNSNNNNNNNNNNNLKNKNKNNKRNRKGKKNIKKKIYIEKNSLTLPKTNRYCNYKYEEYYDISDEKMEATNYDETYCYDEELKNDSKTTIYDEGVSKKNIYNCDVNHIFDNFCNYFNCVDKKESMNDDTANSEITLNSNNIKTQDIIIDNNEKSFLYEKNRQQNINVYTQTSNKKSRWLCSTADDSHNEYLTEYEKKIDSYDNIDNNVHKDYSNIHKNVTIANNNNITLNYDTNDFSSYTTQPIQLFNDQENNTYDMGTNIVRKGKSLYEETRKISNALFEMYSTNVNKDNMNNNMNGNNNNNNNNNENVDKLCNKNQLEAPTPSLFTTYINQSHNYHSIVDKNIVLVQIKNFSQKIDEYISDEKIFRAQKLIDHVKKYIEFYINYYKKYNDKEVVEKLELYHEMHCMHKNIKYNINNLKVNIIMHFLNFFHLNDMYTILNDYTYYFSVDMVNSITSESITNSNENTNSINHSDINNMKTKNSIHSYAPSELGGLFNSSIKCYSIDESLNSSKMYLTPTLGNNNNNNININVSNNEAENIENVHKSDNLNNNNNNNEDDGVNVDSGINNNSKYNTDDSDIKYEDISSVIVDKIYHQQYSNCNMLNENKTLINQKSINPDNSANRKNSNRHMVKIIQKYSKRFKKFRKSKQNSEGWIKENDKYLDLSHRVDKDNNISVHIRAKLPYEVNRILSILNETELSVNWAPFLTSAKKIKNLSRASAIITQLYEYPIIGKKESLMYCLGANSLEELGCIILCCKAPPEFNKDILFYENMCEKININKFGEIIKVKEIPIKFRKTYKEVTFFDYTLPEPVPKLDRQRAANLCFLLYPMNNGKSTVLELFLHFENEFKYTPIKMVTFFIKKIVKNMYENIIKSCRNYDLLYSEFLMNNAEFYIWLDDQIKRYMKGKNDSKLLYSISLESYDEPEHNEELDSKT</sequence>
<evidence type="ECO:0008006" key="4">
    <source>
        <dbReference type="Google" id="ProtNLM"/>
    </source>
</evidence>
<protein>
    <recommendedName>
        <fullName evidence="4">START domain-containing protein</fullName>
    </recommendedName>
</protein>
<dbReference type="Proteomes" id="UP000030688">
    <property type="component" value="Unassembled WGS sequence"/>
</dbReference>
<evidence type="ECO:0000313" key="3">
    <source>
        <dbReference type="Proteomes" id="UP000030688"/>
    </source>
</evidence>
<proteinExistence type="predicted"/>
<gene>
    <name evidence="2" type="ORF">PFBG_02445</name>
</gene>
<feature type="region of interest" description="Disordered" evidence="1">
    <location>
        <begin position="114"/>
        <end position="265"/>
    </location>
</feature>
<dbReference type="EMBL" id="KE123612">
    <property type="protein sequence ID" value="EUR72351.1"/>
    <property type="molecule type" value="Genomic_DNA"/>
</dbReference>
<reference evidence="3" key="1">
    <citation type="submission" date="2007-11" db="EMBL/GenBank/DDBJ databases">
        <authorList>
            <consortium name="The Broad Institute Genome Sequencing Platform"/>
            <person name="Volkman S.K."/>
            <person name="Daily J.P."/>
            <person name="Sarr O."/>
            <person name="Ndiaye D."/>
            <person name="Ndir O."/>
            <person name="Mboup S."/>
            <person name="Lukens A."/>
            <person name="Stange-Thomann N."/>
            <person name="Mauceli E."/>
            <person name="Gnerre S."/>
            <person name="Jaffe D."/>
            <person name="Zainoun J."/>
            <person name="Wiegand R.C."/>
            <person name="Birren B."/>
            <person name="Galagan J."/>
            <person name="Lander E."/>
            <person name="Wirth D.F."/>
        </authorList>
    </citation>
    <scope>NUCLEOTIDE SEQUENCE [LARGE SCALE GENOMIC DNA]</scope>
    <source>
        <strain evidence="3">7G8</strain>
    </source>
</reference>
<feature type="compositionally biased region" description="Basic residues" evidence="1">
    <location>
        <begin position="135"/>
        <end position="144"/>
    </location>
</feature>
<name>W7FMT2_PLAF8</name>